<dbReference type="Proteomes" id="UP001267407">
    <property type="component" value="Unassembled WGS sequence"/>
</dbReference>
<comment type="caution">
    <text evidence="1">The sequence shown here is derived from an EMBL/GenBank/DDBJ whole genome shotgun (WGS) entry which is preliminary data.</text>
</comment>
<evidence type="ECO:0000313" key="1">
    <source>
        <dbReference type="EMBL" id="MDS1310547.1"/>
    </source>
</evidence>
<keyword evidence="2" id="KW-1185">Reference proteome</keyword>
<accession>A0ABU2HHM4</accession>
<dbReference type="EMBL" id="JAVMBO010000014">
    <property type="protein sequence ID" value="MDS1310547.1"/>
    <property type="molecule type" value="Genomic_DNA"/>
</dbReference>
<dbReference type="RefSeq" id="WP_200369568.1">
    <property type="nucleotide sequence ID" value="NZ_JAVMBO010000014.1"/>
</dbReference>
<sequence>MVNTKYLRLALEIDQREVQVRTQLTFETLCLIESGCLGVPLALSDYYASKLSIDKRLMRILLVGSERRVPFFETIRTFFLKMFNGYLKLSLWMSAFDENSKKIPN</sequence>
<protein>
    <recommendedName>
        <fullName evidence="3">LysR substrate binding domain-containing protein</fullName>
    </recommendedName>
</protein>
<evidence type="ECO:0008006" key="3">
    <source>
        <dbReference type="Google" id="ProtNLM"/>
    </source>
</evidence>
<gene>
    <name evidence="1" type="ORF">RKA07_10655</name>
</gene>
<proteinExistence type="predicted"/>
<reference evidence="1" key="1">
    <citation type="submission" date="2023-09" db="EMBL/GenBank/DDBJ databases">
        <title>Marinobacter sediminicola sp. nov. and Marinobacter maritimum sp. nov., isolated from marine sediment.</title>
        <authorList>
            <person name="An J."/>
        </authorList>
    </citation>
    <scope>NUCLEOTIDE SEQUENCE</scope>
    <source>
        <strain evidence="1">F60267</strain>
    </source>
</reference>
<name>A0ABU2HHM4_9GAMM</name>
<evidence type="ECO:0000313" key="2">
    <source>
        <dbReference type="Proteomes" id="UP001267407"/>
    </source>
</evidence>
<organism evidence="1 2">
    <name type="scientific">Marinobacter xiaoshiensis</name>
    <dbReference type="NCBI Taxonomy" id="3073652"/>
    <lineage>
        <taxon>Bacteria</taxon>
        <taxon>Pseudomonadati</taxon>
        <taxon>Pseudomonadota</taxon>
        <taxon>Gammaproteobacteria</taxon>
        <taxon>Pseudomonadales</taxon>
        <taxon>Marinobacteraceae</taxon>
        <taxon>Marinobacter</taxon>
    </lineage>
</organism>